<protein>
    <submittedName>
        <fullName evidence="3">Uncharacterized protein</fullName>
    </submittedName>
</protein>
<proteinExistence type="predicted"/>
<feature type="compositionally biased region" description="Polar residues" evidence="1">
    <location>
        <begin position="157"/>
        <end position="171"/>
    </location>
</feature>
<reference evidence="3 4" key="1">
    <citation type="journal article" date="2014" name="Nat. Commun.">
        <title>Klebsormidium flaccidum genome reveals primary factors for plant terrestrial adaptation.</title>
        <authorList>
            <person name="Hori K."/>
            <person name="Maruyama F."/>
            <person name="Fujisawa T."/>
            <person name="Togashi T."/>
            <person name="Yamamoto N."/>
            <person name="Seo M."/>
            <person name="Sato S."/>
            <person name="Yamada T."/>
            <person name="Mori H."/>
            <person name="Tajima N."/>
            <person name="Moriyama T."/>
            <person name="Ikeuchi M."/>
            <person name="Watanabe M."/>
            <person name="Wada H."/>
            <person name="Kobayashi K."/>
            <person name="Saito M."/>
            <person name="Masuda T."/>
            <person name="Sasaki-Sekimoto Y."/>
            <person name="Mashiguchi K."/>
            <person name="Awai K."/>
            <person name="Shimojima M."/>
            <person name="Masuda S."/>
            <person name="Iwai M."/>
            <person name="Nobusawa T."/>
            <person name="Narise T."/>
            <person name="Kondo S."/>
            <person name="Saito H."/>
            <person name="Sato R."/>
            <person name="Murakawa M."/>
            <person name="Ihara Y."/>
            <person name="Oshima-Yamada Y."/>
            <person name="Ohtaka K."/>
            <person name="Satoh M."/>
            <person name="Sonobe K."/>
            <person name="Ishii M."/>
            <person name="Ohtani R."/>
            <person name="Kanamori-Sato M."/>
            <person name="Honoki R."/>
            <person name="Miyazaki D."/>
            <person name="Mochizuki H."/>
            <person name="Umetsu J."/>
            <person name="Higashi K."/>
            <person name="Shibata D."/>
            <person name="Kamiya Y."/>
            <person name="Sato N."/>
            <person name="Nakamura Y."/>
            <person name="Tabata S."/>
            <person name="Ida S."/>
            <person name="Kurokawa K."/>
            <person name="Ohta H."/>
        </authorList>
    </citation>
    <scope>NUCLEOTIDE SEQUENCE [LARGE SCALE GENOMIC DNA]</scope>
    <source>
        <strain evidence="3 4">NIES-2285</strain>
    </source>
</reference>
<name>A0A1Y1I7X7_KLENI</name>
<dbReference type="AlphaFoldDB" id="A0A1Y1I7X7"/>
<evidence type="ECO:0000313" key="3">
    <source>
        <dbReference type="EMBL" id="GAQ87050.1"/>
    </source>
</evidence>
<organism evidence="3 4">
    <name type="scientific">Klebsormidium nitens</name>
    <name type="common">Green alga</name>
    <name type="synonym">Ulothrix nitens</name>
    <dbReference type="NCBI Taxonomy" id="105231"/>
    <lineage>
        <taxon>Eukaryota</taxon>
        <taxon>Viridiplantae</taxon>
        <taxon>Streptophyta</taxon>
        <taxon>Klebsormidiophyceae</taxon>
        <taxon>Klebsormidiales</taxon>
        <taxon>Klebsormidiaceae</taxon>
        <taxon>Klebsormidium</taxon>
    </lineage>
</organism>
<keyword evidence="2" id="KW-0732">Signal</keyword>
<feature type="chain" id="PRO_5012711172" evidence="2">
    <location>
        <begin position="27"/>
        <end position="239"/>
    </location>
</feature>
<feature type="compositionally biased region" description="Low complexity" evidence="1">
    <location>
        <begin position="179"/>
        <end position="225"/>
    </location>
</feature>
<sequence length="239" mass="24996">MAASLLGFTAIGSLLALLLAAQGAHAAVGNYIPSVPWGCPTVAPEEFVALPLSSLECRYTLNVSASTNGSCWYNASGSYDPSHVSPAVNQTSIGCAGSVNALACPAATGPYYANYPLIVAFLPVRHRSELFLQPIHWGLAVPGGAAHPADVLLLSKPTDTGTPSPFDTRSGATDPPRNPASSPDHSASSSYYPASSRYHPASSSYYPASSSHYPASSPSSHNPASFCYYPASYPWRRET</sequence>
<keyword evidence="4" id="KW-1185">Reference proteome</keyword>
<feature type="region of interest" description="Disordered" evidence="1">
    <location>
        <begin position="154"/>
        <end position="226"/>
    </location>
</feature>
<feature type="signal peptide" evidence="2">
    <location>
        <begin position="1"/>
        <end position="26"/>
    </location>
</feature>
<evidence type="ECO:0000313" key="4">
    <source>
        <dbReference type="Proteomes" id="UP000054558"/>
    </source>
</evidence>
<evidence type="ECO:0000256" key="1">
    <source>
        <dbReference type="SAM" id="MobiDB-lite"/>
    </source>
</evidence>
<dbReference type="EMBL" id="DF237277">
    <property type="protein sequence ID" value="GAQ87050.1"/>
    <property type="molecule type" value="Genomic_DNA"/>
</dbReference>
<dbReference type="Proteomes" id="UP000054558">
    <property type="component" value="Unassembled WGS sequence"/>
</dbReference>
<evidence type="ECO:0000256" key="2">
    <source>
        <dbReference type="SAM" id="SignalP"/>
    </source>
</evidence>
<accession>A0A1Y1I7X7</accession>
<gene>
    <name evidence="3" type="ORF">KFL_003280040</name>
</gene>